<protein>
    <recommendedName>
        <fullName evidence="1">Gp5/Type VI secretion system Vgr protein OB-fold domain-containing protein</fullName>
    </recommendedName>
</protein>
<dbReference type="SUPFAM" id="SSF69255">
    <property type="entry name" value="gp5 N-terminal domain-like"/>
    <property type="match status" value="1"/>
</dbReference>
<organism evidence="2">
    <name type="scientific">uncultured Caudovirales phage</name>
    <dbReference type="NCBI Taxonomy" id="2100421"/>
    <lineage>
        <taxon>Viruses</taxon>
        <taxon>Duplodnaviria</taxon>
        <taxon>Heunggongvirae</taxon>
        <taxon>Uroviricota</taxon>
        <taxon>Caudoviricetes</taxon>
        <taxon>Peduoviridae</taxon>
        <taxon>Maltschvirus</taxon>
        <taxon>Maltschvirus maltsch</taxon>
    </lineage>
</organism>
<dbReference type="InterPro" id="IPR006531">
    <property type="entry name" value="Gp5/Vgr_OB"/>
</dbReference>
<reference evidence="2" key="1">
    <citation type="submission" date="2020-04" db="EMBL/GenBank/DDBJ databases">
        <authorList>
            <person name="Chiriac C."/>
            <person name="Salcher M."/>
            <person name="Ghai R."/>
            <person name="Kavagutti S V."/>
        </authorList>
    </citation>
    <scope>NUCLEOTIDE SEQUENCE</scope>
</reference>
<feature type="domain" description="Gp5/Type VI secretion system Vgr protein OB-fold" evidence="1">
    <location>
        <begin position="15"/>
        <end position="83"/>
    </location>
</feature>
<accession>A0A6J5L2Q4</accession>
<evidence type="ECO:0000313" key="2">
    <source>
        <dbReference type="EMBL" id="CAB4128641.1"/>
    </source>
</evidence>
<dbReference type="Gene3D" id="2.60.120.40">
    <property type="match status" value="1"/>
</dbReference>
<dbReference type="EMBL" id="LR798276">
    <property type="protein sequence ID" value="CAB5219650.1"/>
    <property type="molecule type" value="Genomic_DNA"/>
</dbReference>
<proteinExistence type="predicted"/>
<sequence>MIKDSYGNTRFYGVYRGVVYDANDPEGKGRLRLKIPQILADQPTEWAWPVENPGIETLTPRSGQGIWAMFEGGDLSYPIWLGQFGDAIIRRTVGTGSTVKIAAFSPGTPDVLDTLDTNYGAFQYMGDQVISSTTTAYAMPFDTTDFSNGVFISNTSRINFRTSGLYNIQWSGQFENSSNALEDISVWLRVNGVDVAGSSGRISIPARKSAAIGEEAHMVTGWNYYLNIKANQYVEVMWSASNTTVSLQSYPAGTSPVKPSTAAIIFTAQQVA</sequence>
<dbReference type="Pfam" id="PF04717">
    <property type="entry name" value="Phage_base_V"/>
    <property type="match status" value="1"/>
</dbReference>
<dbReference type="InterPro" id="IPR008983">
    <property type="entry name" value="Tumour_necrosis_fac-like_dom"/>
</dbReference>
<dbReference type="EMBL" id="LR796220">
    <property type="protein sequence ID" value="CAB4128641.1"/>
    <property type="molecule type" value="Genomic_DNA"/>
</dbReference>
<evidence type="ECO:0000313" key="3">
    <source>
        <dbReference type="EMBL" id="CAB5219650.1"/>
    </source>
</evidence>
<gene>
    <name evidence="2" type="ORF">UFOVP110_55</name>
    <name evidence="3" type="ORF">UFOVP223_109</name>
</gene>
<name>A0A6J5L2Q4_9CAUD</name>
<evidence type="ECO:0000259" key="1">
    <source>
        <dbReference type="Pfam" id="PF04717"/>
    </source>
</evidence>